<dbReference type="Proteomes" id="UP000316968">
    <property type="component" value="Chromosome"/>
</dbReference>
<proteinExistence type="predicted"/>
<dbReference type="SMART" id="SM00849">
    <property type="entry name" value="Lactamase_B"/>
    <property type="match status" value="1"/>
</dbReference>
<name>A0A4Y6V0V0_SACBS</name>
<evidence type="ECO:0000256" key="2">
    <source>
        <dbReference type="ARBA" id="ARBA00034301"/>
    </source>
</evidence>
<dbReference type="Gene3D" id="3.60.15.10">
    <property type="entry name" value="Ribonuclease Z/Hydroxyacylglutathione hydrolase-like"/>
    <property type="match status" value="1"/>
</dbReference>
<dbReference type="OrthoDB" id="9800940at2"/>
<keyword evidence="6" id="KW-1185">Reference proteome</keyword>
<gene>
    <name evidence="5" type="ORF">FFV09_17230</name>
</gene>
<feature type="domain" description="Metallo-beta-lactamase" evidence="4">
    <location>
        <begin position="39"/>
        <end position="230"/>
    </location>
</feature>
<accession>A0A4Y6V0V0</accession>
<dbReference type="CDD" id="cd16279">
    <property type="entry name" value="metallo-hydrolase-like_MBL-fold"/>
    <property type="match status" value="1"/>
</dbReference>
<evidence type="ECO:0000259" key="4">
    <source>
        <dbReference type="SMART" id="SM00849"/>
    </source>
</evidence>
<dbReference type="SUPFAM" id="SSF56281">
    <property type="entry name" value="Metallo-hydrolase/oxidoreductase"/>
    <property type="match status" value="1"/>
</dbReference>
<protein>
    <submittedName>
        <fullName evidence="5">MBL fold metallo-hydrolase</fullName>
    </submittedName>
</protein>
<comment type="catalytic activity">
    <reaction evidence="1">
        <text>3',5'-cyclic CMP + H2O = CMP + H(+)</text>
        <dbReference type="Rhea" id="RHEA:72675"/>
        <dbReference type="ChEBI" id="CHEBI:15377"/>
        <dbReference type="ChEBI" id="CHEBI:15378"/>
        <dbReference type="ChEBI" id="CHEBI:58003"/>
        <dbReference type="ChEBI" id="CHEBI:60377"/>
    </reaction>
    <physiologicalReaction direction="left-to-right" evidence="1">
        <dbReference type="Rhea" id="RHEA:72676"/>
    </physiologicalReaction>
</comment>
<dbReference type="AlphaFoldDB" id="A0A4Y6V0V0"/>
<dbReference type="PANTHER" id="PTHR42663:SF6">
    <property type="entry name" value="HYDROLASE C777.06C-RELATED"/>
    <property type="match status" value="1"/>
</dbReference>
<reference evidence="5 6" key="1">
    <citation type="submission" date="2019-06" db="EMBL/GenBank/DDBJ databases">
        <title>Saccharibacillus brassicae sp. nov., an endophytic bacterium isolated from Chinese cabbage seeds (Brassica pekinensis).</title>
        <authorList>
            <person name="Jiang L."/>
            <person name="Lee J."/>
            <person name="Kim S.W."/>
        </authorList>
    </citation>
    <scope>NUCLEOTIDE SEQUENCE [LARGE SCALE GENOMIC DNA]</scope>
    <source>
        <strain evidence="6">KCTC 43072 / ATSA2</strain>
    </source>
</reference>
<dbReference type="Pfam" id="PF12706">
    <property type="entry name" value="Lactamase_B_2"/>
    <property type="match status" value="1"/>
</dbReference>
<dbReference type="KEGG" id="saca:FFV09_17230"/>
<evidence type="ECO:0000313" key="6">
    <source>
        <dbReference type="Proteomes" id="UP000316968"/>
    </source>
</evidence>
<organism evidence="5 6">
    <name type="scientific">Saccharibacillus brassicae</name>
    <dbReference type="NCBI Taxonomy" id="2583377"/>
    <lineage>
        <taxon>Bacteria</taxon>
        <taxon>Bacillati</taxon>
        <taxon>Bacillota</taxon>
        <taxon>Bacilli</taxon>
        <taxon>Bacillales</taxon>
        <taxon>Paenibacillaceae</taxon>
        <taxon>Saccharibacillus</taxon>
    </lineage>
</organism>
<evidence type="ECO:0000313" key="5">
    <source>
        <dbReference type="EMBL" id="QDH22428.1"/>
    </source>
</evidence>
<dbReference type="RefSeq" id="WP_141448970.1">
    <property type="nucleotide sequence ID" value="NZ_CP041217.1"/>
</dbReference>
<evidence type="ECO:0000256" key="1">
    <source>
        <dbReference type="ARBA" id="ARBA00034221"/>
    </source>
</evidence>
<dbReference type="InterPro" id="IPR036866">
    <property type="entry name" value="RibonucZ/Hydroxyglut_hydro"/>
</dbReference>
<comment type="catalytic activity">
    <reaction evidence="3">
        <text>3',5'-cyclic UMP + H2O = UMP + H(+)</text>
        <dbReference type="Rhea" id="RHEA:70575"/>
        <dbReference type="ChEBI" id="CHEBI:15377"/>
        <dbReference type="ChEBI" id="CHEBI:15378"/>
        <dbReference type="ChEBI" id="CHEBI:57865"/>
        <dbReference type="ChEBI" id="CHEBI:184387"/>
    </reaction>
    <physiologicalReaction direction="left-to-right" evidence="3">
        <dbReference type="Rhea" id="RHEA:70576"/>
    </physiologicalReaction>
</comment>
<comment type="function">
    <text evidence="2">Counteracts the endogenous Pycsar antiviral defense system. Phosphodiesterase that enables metal-dependent hydrolysis of host cyclic nucleotide Pycsar defense signals such as cCMP and cUMP.</text>
</comment>
<dbReference type="EMBL" id="CP041217">
    <property type="protein sequence ID" value="QDH22428.1"/>
    <property type="molecule type" value="Genomic_DNA"/>
</dbReference>
<sequence length="260" mass="29606">MAEDRLVFWGTGDAMGVPRVYCDCGVCEEARTTGVNRRLRSMVAVEESGGSRFLIDCGPDWRVQMEARGIRTVETVLVTHPHFDHIGGLWEWADQCRWTETRGILYAPGEVLEAIRDRYPWLDRNLDLREIGDGLTLGGWNIFGWRVNHGKNGYSYAYRLEKDSFAWVYCPDSIGLSREEIEPMRSADLLVLGTSFVQEDADYSTRSVYDMREAAELIREVRPARTLYTHMSHDVDLNRLPELPPNVSAASTGTIAELKR</sequence>
<evidence type="ECO:0000256" key="3">
    <source>
        <dbReference type="ARBA" id="ARBA00048505"/>
    </source>
</evidence>
<keyword evidence="5" id="KW-0378">Hydrolase</keyword>
<dbReference type="GO" id="GO:0016787">
    <property type="term" value="F:hydrolase activity"/>
    <property type="evidence" value="ECO:0007669"/>
    <property type="project" value="UniProtKB-KW"/>
</dbReference>
<dbReference type="InterPro" id="IPR001279">
    <property type="entry name" value="Metallo-B-lactamas"/>
</dbReference>
<dbReference type="PANTHER" id="PTHR42663">
    <property type="entry name" value="HYDROLASE C777.06C-RELATED-RELATED"/>
    <property type="match status" value="1"/>
</dbReference>